<protein>
    <submittedName>
        <fullName evidence="2">Uncharacterized protein</fullName>
    </submittedName>
</protein>
<keyword evidence="3" id="KW-1185">Reference proteome</keyword>
<dbReference type="Proteomes" id="UP000016800">
    <property type="component" value="Chromosome II"/>
</dbReference>
<feature type="region of interest" description="Disordered" evidence="1">
    <location>
        <begin position="1"/>
        <end position="29"/>
    </location>
</feature>
<sequence length="380" mass="43197">MPPRETAKAKRERLAREAEEARLAEEVEAERIAAEEAEAERIAAEKAEADRTAAEKAEEKRIAFEKKLEADRIAAQKKKAEEARIAAEKFEAERAESKQRHDELMEMLAHAEKEMDDEALEEDRIIKKEQLERQLRILKRNDDEDYRAAKEALRRDFGDHTFKHLAEEVNGIPTPTFDYKAERPPANPQLTIWAYMNALKNCSYKGLTHVKFDENELPEEPNSLFLRKKKGKNLEAEYTLKFSSQNADAMLRHLYGFVMPESLPCNKCMSGNGALAHCRVTAPSEGCANCLWNHSGPNCSYIRATPKKRKAVSDAISVTSGSSSSSSDSEEDPMDTLKDFTEKECRRLSRFFRKVTDHKKKKKKSKGKGKSKSKKAKGSK</sequence>
<evidence type="ECO:0000313" key="3">
    <source>
        <dbReference type="Proteomes" id="UP000016800"/>
    </source>
</evidence>
<feature type="compositionally biased region" description="Low complexity" evidence="1">
    <location>
        <begin position="313"/>
        <end position="327"/>
    </location>
</feature>
<organism evidence="2 3">
    <name type="scientific">Gibberella fujikuroi (strain CBS 195.34 / IMI 58289 / NRRL A-6831)</name>
    <name type="common">Bakanae and foot rot disease fungus</name>
    <name type="synonym">Fusarium fujikuroi</name>
    <dbReference type="NCBI Taxonomy" id="1279085"/>
    <lineage>
        <taxon>Eukaryota</taxon>
        <taxon>Fungi</taxon>
        <taxon>Dikarya</taxon>
        <taxon>Ascomycota</taxon>
        <taxon>Pezizomycotina</taxon>
        <taxon>Sordariomycetes</taxon>
        <taxon>Hypocreomycetidae</taxon>
        <taxon>Hypocreales</taxon>
        <taxon>Nectriaceae</taxon>
        <taxon>Fusarium</taxon>
        <taxon>Fusarium fujikuroi species complex</taxon>
    </lineage>
</organism>
<feature type="compositionally biased region" description="Basic and acidic residues" evidence="1">
    <location>
        <begin position="335"/>
        <end position="347"/>
    </location>
</feature>
<reference evidence="2 3" key="1">
    <citation type="journal article" date="2013" name="PLoS Pathog.">
        <title>Deciphering the cryptic genome: genome-wide analyses of the rice pathogen Fusarium fujikuroi reveal complex regulation of secondary metabolism and novel metabolites.</title>
        <authorList>
            <person name="Wiemann P."/>
            <person name="Sieber C.M."/>
            <person name="von Bargen K.W."/>
            <person name="Studt L."/>
            <person name="Niehaus E.M."/>
            <person name="Espino J.J."/>
            <person name="Huss K."/>
            <person name="Michielse C.B."/>
            <person name="Albermann S."/>
            <person name="Wagner D."/>
            <person name="Bergner S.V."/>
            <person name="Connolly L.R."/>
            <person name="Fischer A."/>
            <person name="Reuter G."/>
            <person name="Kleigrewe K."/>
            <person name="Bald T."/>
            <person name="Wingfield B.D."/>
            <person name="Ophir R."/>
            <person name="Freeman S."/>
            <person name="Hippler M."/>
            <person name="Smith K.M."/>
            <person name="Brown D.W."/>
            <person name="Proctor R.H."/>
            <person name="Munsterkotter M."/>
            <person name="Freitag M."/>
            <person name="Humpf H.U."/>
            <person name="Guldener U."/>
            <person name="Tudzynski B."/>
        </authorList>
    </citation>
    <scope>NUCLEOTIDE SEQUENCE [LARGE SCALE GENOMIC DNA]</scope>
    <source>
        <strain evidence="3">CBS 195.34 / IMI 58289 / NRRL A-6831</strain>
    </source>
</reference>
<feature type="region of interest" description="Disordered" evidence="1">
    <location>
        <begin position="313"/>
        <end position="380"/>
    </location>
</feature>
<accession>S0DPU1</accession>
<dbReference type="Pfam" id="PF12511">
    <property type="entry name" value="DUF3716"/>
    <property type="match status" value="1"/>
</dbReference>
<gene>
    <name evidence="2" type="ORF">FFUJ_04320</name>
</gene>
<dbReference type="EMBL" id="HF679024">
    <property type="protein sequence ID" value="CCT64456.1"/>
    <property type="molecule type" value="Genomic_DNA"/>
</dbReference>
<evidence type="ECO:0000313" key="2">
    <source>
        <dbReference type="EMBL" id="CCT64456.1"/>
    </source>
</evidence>
<evidence type="ECO:0000256" key="1">
    <source>
        <dbReference type="SAM" id="MobiDB-lite"/>
    </source>
</evidence>
<dbReference type="AlphaFoldDB" id="S0DPU1"/>
<dbReference type="RefSeq" id="XP_023426537.1">
    <property type="nucleotide sequence ID" value="XM_023572408.1"/>
</dbReference>
<dbReference type="HOGENOM" id="CLU_727716_0_0_1"/>
<dbReference type="InterPro" id="IPR022190">
    <property type="entry name" value="DUF3716"/>
</dbReference>
<dbReference type="VEuPathDB" id="FungiDB:FFUJ_04320"/>
<dbReference type="GeneID" id="35397801"/>
<name>S0DPU1_GIBF5</name>
<proteinExistence type="predicted"/>
<feature type="compositionally biased region" description="Basic residues" evidence="1">
    <location>
        <begin position="348"/>
        <end position="380"/>
    </location>
</feature>